<dbReference type="PANTHER" id="PTHR10775">
    <property type="entry name" value="OS08G0208400 PROTEIN"/>
    <property type="match status" value="1"/>
</dbReference>
<protein>
    <recommendedName>
        <fullName evidence="3">Transposase</fullName>
    </recommendedName>
</protein>
<dbReference type="EMBL" id="JBJUIK010000008">
    <property type="protein sequence ID" value="KAL3519370.1"/>
    <property type="molecule type" value="Genomic_DNA"/>
</dbReference>
<comment type="caution">
    <text evidence="1">The sequence shown here is derived from an EMBL/GenBank/DDBJ whole genome shotgun (WGS) entry which is preliminary data.</text>
</comment>
<dbReference type="PANTHER" id="PTHR10775:SF193">
    <property type="entry name" value="DUF4216 DOMAIN-CONTAINING PROTEIN"/>
    <property type="match status" value="1"/>
</dbReference>
<evidence type="ECO:0008006" key="3">
    <source>
        <dbReference type="Google" id="ProtNLM"/>
    </source>
</evidence>
<proteinExistence type="predicted"/>
<reference evidence="1 2" key="1">
    <citation type="submission" date="2024-11" db="EMBL/GenBank/DDBJ databases">
        <title>A near-complete genome assembly of Cinchona calisaya.</title>
        <authorList>
            <person name="Lian D.C."/>
            <person name="Zhao X.W."/>
            <person name="Wei L."/>
        </authorList>
    </citation>
    <scope>NUCLEOTIDE SEQUENCE [LARGE SCALE GENOMIC DNA]</scope>
    <source>
        <tissue evidence="1">Nenye</tissue>
    </source>
</reference>
<evidence type="ECO:0000313" key="1">
    <source>
        <dbReference type="EMBL" id="KAL3519370.1"/>
    </source>
</evidence>
<organism evidence="1 2">
    <name type="scientific">Cinchona calisaya</name>
    <dbReference type="NCBI Taxonomy" id="153742"/>
    <lineage>
        <taxon>Eukaryota</taxon>
        <taxon>Viridiplantae</taxon>
        <taxon>Streptophyta</taxon>
        <taxon>Embryophyta</taxon>
        <taxon>Tracheophyta</taxon>
        <taxon>Spermatophyta</taxon>
        <taxon>Magnoliopsida</taxon>
        <taxon>eudicotyledons</taxon>
        <taxon>Gunneridae</taxon>
        <taxon>Pentapetalae</taxon>
        <taxon>asterids</taxon>
        <taxon>lamiids</taxon>
        <taxon>Gentianales</taxon>
        <taxon>Rubiaceae</taxon>
        <taxon>Cinchonoideae</taxon>
        <taxon>Cinchoneae</taxon>
        <taxon>Cinchona</taxon>
    </lineage>
</organism>
<dbReference type="Proteomes" id="UP001630127">
    <property type="component" value="Unassembled WGS sequence"/>
</dbReference>
<evidence type="ECO:0000313" key="2">
    <source>
        <dbReference type="Proteomes" id="UP001630127"/>
    </source>
</evidence>
<gene>
    <name evidence="1" type="ORF">ACH5RR_017519</name>
</gene>
<name>A0ABD2ZM09_9GENT</name>
<accession>A0ABD2ZM09</accession>
<keyword evidence="2" id="KW-1185">Reference proteome</keyword>
<dbReference type="AlphaFoldDB" id="A0ABD2ZM09"/>
<sequence length="171" mass="20015">MHIEKNVFDNVFYTVMDNKDKTKDNLKARQDLGVYCRQSELELKALQNGKLAKPKANFTLTMEQRREIYFWLEGLKMSNGYASNIARCVGMNGGKLVGMKSHDCHVFMERLLPIAFSALPESIWKPITELCHFFRDVLYRSARRYVVVDGDKYFSHIVQVRMNISTRIFFM</sequence>